<organism evidence="8 9">
    <name type="scientific">Chlamydomonas schloesseri</name>
    <dbReference type="NCBI Taxonomy" id="2026947"/>
    <lineage>
        <taxon>Eukaryota</taxon>
        <taxon>Viridiplantae</taxon>
        <taxon>Chlorophyta</taxon>
        <taxon>core chlorophytes</taxon>
        <taxon>Chlorophyceae</taxon>
        <taxon>CS clade</taxon>
        <taxon>Chlamydomonadales</taxon>
        <taxon>Chlamydomonadaceae</taxon>
        <taxon>Chlamydomonas</taxon>
    </lineage>
</organism>
<evidence type="ECO:0000313" key="8">
    <source>
        <dbReference type="EMBL" id="KAG2428890.1"/>
    </source>
</evidence>
<feature type="region of interest" description="Disordered" evidence="7">
    <location>
        <begin position="1"/>
        <end position="102"/>
    </location>
</feature>
<dbReference type="GO" id="GO:0015297">
    <property type="term" value="F:antiporter activity"/>
    <property type="evidence" value="ECO:0007669"/>
    <property type="project" value="InterPro"/>
</dbReference>
<sequence>MIARHQLSVRCSPGVARERPSAGSRLVPARSGIRRPIFQSAASSSNAASAGSSSDGPAPGGAQNGPQQQQPAIPSAKPAPPQVPAPAPQHLHKHHHHQSPYPDQAALDSEILSIALPMLATLAADPIAGLVDSAYMGRAGAAQLAAVGVALSVFNTCTKVLNVPLLAVTTSSVAKATGEAKRAAEAAAEAAATAMAASEEVAAAAQATATRPASSAASATAATAAAGGGGTPAAAQVVTLDPAAPAAATPAATAAAAAAAAAASAAAAAAEAAGEAQARAATSCLWLAAGLGAVQAAALLGGAGWLVGTWGVSAASKQVYEPALGFLTVRAAGAPITILMLTLQGVYRGLQDTRTPFQATLVSNALNIALAPILIFGAGWGAAGAAAATVAAQAVPVALMVRELLKSRKLRPFGFAGGGGARSGSSATVAAAAAAAGSAEAAAAAAGAGGGGGGGEAAGGGRGLLGAVADMMELFKPTGYLVLRSASVTATYAVATALVARAGAAVTASHQIAFQLWLACGLLADALAVAAQSLMARDLGAGSAAGARQVAGRVGGLSLGLGLALAGLMAAAGQLGLPAAFSSDPEVLRLVSNLFPLLAISQPITVLAMAWDGVLYGAGGFRYAAISMALAAAPAIAVMYGGGGAVQEIFRMMGGYFGGSGGGGAAATATAVGAAAAGLSGEEQLGVVWAGLGVLMLMRWLTIWVPYKLRAGPFAKLQGEERGGS</sequence>
<evidence type="ECO:0000256" key="5">
    <source>
        <dbReference type="ARBA" id="ARBA00023136"/>
    </source>
</evidence>
<dbReference type="Proteomes" id="UP000613740">
    <property type="component" value="Unassembled WGS sequence"/>
</dbReference>
<evidence type="ECO:0000256" key="3">
    <source>
        <dbReference type="ARBA" id="ARBA00022692"/>
    </source>
</evidence>
<feature type="compositionally biased region" description="Low complexity" evidence="7">
    <location>
        <begin position="40"/>
        <end position="57"/>
    </location>
</feature>
<reference evidence="8" key="1">
    <citation type="journal article" date="2020" name="bioRxiv">
        <title>Comparative genomics of Chlamydomonas.</title>
        <authorList>
            <person name="Craig R.J."/>
            <person name="Hasan A.R."/>
            <person name="Ness R.W."/>
            <person name="Keightley P.D."/>
        </authorList>
    </citation>
    <scope>NUCLEOTIDE SEQUENCE</scope>
    <source>
        <strain evidence="8">CCAP 11/173</strain>
    </source>
</reference>
<protein>
    <recommendedName>
        <fullName evidence="6">Protein DETOXIFICATION</fullName>
    </recommendedName>
    <alternativeName>
        <fullName evidence="6">Multidrug and toxic compound extrusion protein</fullName>
    </alternativeName>
</protein>
<gene>
    <name evidence="8" type="ORF">HYH02_014213</name>
</gene>
<keyword evidence="3 6" id="KW-0812">Transmembrane</keyword>
<proteinExistence type="inferred from homology"/>
<dbReference type="EMBL" id="JAEHOD010000089">
    <property type="protein sequence ID" value="KAG2428890.1"/>
    <property type="molecule type" value="Genomic_DNA"/>
</dbReference>
<feature type="transmembrane region" description="Helical" evidence="6">
    <location>
        <begin position="359"/>
        <end position="376"/>
    </location>
</feature>
<feature type="transmembrane region" description="Helical" evidence="6">
    <location>
        <begin position="623"/>
        <end position="643"/>
    </location>
</feature>
<feature type="transmembrane region" description="Helical" evidence="6">
    <location>
        <begin position="557"/>
        <end position="581"/>
    </location>
</feature>
<dbReference type="InterPro" id="IPR044644">
    <property type="entry name" value="DinF-like"/>
</dbReference>
<dbReference type="GO" id="GO:0016020">
    <property type="term" value="C:membrane"/>
    <property type="evidence" value="ECO:0007669"/>
    <property type="project" value="UniProtKB-SubCell"/>
</dbReference>
<name>A0A835VUZ6_9CHLO</name>
<dbReference type="AlphaFoldDB" id="A0A835VUZ6"/>
<feature type="transmembrane region" description="Helical" evidence="6">
    <location>
        <begin position="481"/>
        <end position="500"/>
    </location>
</feature>
<feature type="transmembrane region" description="Helical" evidence="6">
    <location>
        <begin position="687"/>
        <end position="707"/>
    </location>
</feature>
<dbReference type="GO" id="GO:0042910">
    <property type="term" value="F:xenobiotic transmembrane transporter activity"/>
    <property type="evidence" value="ECO:0007669"/>
    <property type="project" value="InterPro"/>
</dbReference>
<keyword evidence="5 6" id="KW-0472">Membrane</keyword>
<feature type="transmembrane region" description="Helical" evidence="6">
    <location>
        <begin position="512"/>
        <end position="536"/>
    </location>
</feature>
<feature type="compositionally biased region" description="Pro residues" evidence="7">
    <location>
        <begin position="77"/>
        <end position="87"/>
    </location>
</feature>
<feature type="compositionally biased region" description="Low complexity" evidence="7">
    <location>
        <begin position="64"/>
        <end position="76"/>
    </location>
</feature>
<comment type="caution">
    <text evidence="6">Lacks conserved residue(s) required for the propagation of feature annotation.</text>
</comment>
<feature type="transmembrane region" description="Helical" evidence="6">
    <location>
        <begin position="285"/>
        <end position="307"/>
    </location>
</feature>
<accession>A0A835VUZ6</accession>
<feature type="transmembrane region" description="Helical" evidence="6">
    <location>
        <begin position="327"/>
        <end position="347"/>
    </location>
</feature>
<keyword evidence="4 6" id="KW-1133">Transmembrane helix</keyword>
<comment type="caution">
    <text evidence="8">The sequence shown here is derived from an EMBL/GenBank/DDBJ whole genome shotgun (WGS) entry which is preliminary data.</text>
</comment>
<comment type="subcellular location">
    <subcellularLocation>
        <location evidence="1">Membrane</location>
        <topology evidence="1">Multi-pass membrane protein</topology>
    </subcellularLocation>
</comment>
<dbReference type="InterPro" id="IPR002528">
    <property type="entry name" value="MATE_fam"/>
</dbReference>
<evidence type="ECO:0000256" key="4">
    <source>
        <dbReference type="ARBA" id="ARBA00022989"/>
    </source>
</evidence>
<evidence type="ECO:0000313" key="9">
    <source>
        <dbReference type="Proteomes" id="UP000613740"/>
    </source>
</evidence>
<evidence type="ECO:0000256" key="7">
    <source>
        <dbReference type="SAM" id="MobiDB-lite"/>
    </source>
</evidence>
<evidence type="ECO:0000256" key="6">
    <source>
        <dbReference type="RuleBase" id="RU004914"/>
    </source>
</evidence>
<dbReference type="PANTHER" id="PTHR42893">
    <property type="entry name" value="PROTEIN DETOXIFICATION 44, CHLOROPLASTIC-RELATED"/>
    <property type="match status" value="1"/>
</dbReference>
<dbReference type="OrthoDB" id="2126698at2759"/>
<keyword evidence="9" id="KW-1185">Reference proteome</keyword>
<feature type="transmembrane region" description="Helical" evidence="6">
    <location>
        <begin position="382"/>
        <end position="401"/>
    </location>
</feature>
<comment type="similarity">
    <text evidence="2 6">Belongs to the multi antimicrobial extrusion (MATE) (TC 2.A.66.1) family.</text>
</comment>
<evidence type="ECO:0000256" key="1">
    <source>
        <dbReference type="ARBA" id="ARBA00004141"/>
    </source>
</evidence>
<evidence type="ECO:0000256" key="2">
    <source>
        <dbReference type="ARBA" id="ARBA00010199"/>
    </source>
</evidence>
<dbReference type="PANTHER" id="PTHR42893:SF46">
    <property type="entry name" value="PROTEIN DETOXIFICATION 44, CHLOROPLASTIC"/>
    <property type="match status" value="1"/>
</dbReference>
<dbReference type="Pfam" id="PF01554">
    <property type="entry name" value="MatE"/>
    <property type="match status" value="2"/>
</dbReference>